<evidence type="ECO:0000256" key="2">
    <source>
        <dbReference type="ARBA" id="ARBA00013164"/>
    </source>
</evidence>
<dbReference type="GO" id="GO:0032543">
    <property type="term" value="P:mitochondrial translation"/>
    <property type="evidence" value="ECO:0007669"/>
    <property type="project" value="TreeGrafter"/>
</dbReference>
<dbReference type="PANTHER" id="PTHR43740:SF2">
    <property type="entry name" value="LEUCINE--TRNA LIGASE, MITOCHONDRIAL"/>
    <property type="match status" value="1"/>
</dbReference>
<dbReference type="InterPro" id="IPR002302">
    <property type="entry name" value="Leu-tRNA-ligase"/>
</dbReference>
<evidence type="ECO:0000313" key="13">
    <source>
        <dbReference type="Proteomes" id="UP000298138"/>
    </source>
</evidence>
<dbReference type="SUPFAM" id="SSF52374">
    <property type="entry name" value="Nucleotidylyl transferase"/>
    <property type="match status" value="1"/>
</dbReference>
<dbReference type="Gene3D" id="3.40.50.620">
    <property type="entry name" value="HUPs"/>
    <property type="match status" value="2"/>
</dbReference>
<dbReference type="PRINTS" id="PR00985">
    <property type="entry name" value="TRNASYNTHLEU"/>
</dbReference>
<protein>
    <recommendedName>
        <fullName evidence="2">leucine--tRNA ligase</fullName>
        <ecNumber evidence="2">6.1.1.4</ecNumber>
    </recommendedName>
</protein>
<dbReference type="EMBL" id="ML220112">
    <property type="protein sequence ID" value="TGZ84702.1"/>
    <property type="molecule type" value="Genomic_DNA"/>
</dbReference>
<dbReference type="AlphaFoldDB" id="A0A4S2N5W6"/>
<feature type="domain" description="Methionyl/Valyl/Leucyl/Isoleucyl-tRNA synthetase anticodon-binding" evidence="10">
    <location>
        <begin position="595"/>
        <end position="709"/>
    </location>
</feature>
<dbReference type="InterPro" id="IPR025709">
    <property type="entry name" value="Leu_tRNA-synth_edit"/>
</dbReference>
<evidence type="ECO:0000256" key="6">
    <source>
        <dbReference type="ARBA" id="ARBA00022917"/>
    </source>
</evidence>
<evidence type="ECO:0000256" key="4">
    <source>
        <dbReference type="ARBA" id="ARBA00022741"/>
    </source>
</evidence>
<keyword evidence="3" id="KW-0436">Ligase</keyword>
<dbReference type="Proteomes" id="UP000298138">
    <property type="component" value="Unassembled WGS sequence"/>
</dbReference>
<evidence type="ECO:0000256" key="7">
    <source>
        <dbReference type="ARBA" id="ARBA00023146"/>
    </source>
</evidence>
<dbReference type="Pfam" id="PF00133">
    <property type="entry name" value="tRNA-synt_1"/>
    <property type="match status" value="1"/>
</dbReference>
<dbReference type="InterPro" id="IPR013155">
    <property type="entry name" value="M/V/L/I-tRNA-synth_anticd-bd"/>
</dbReference>
<proteinExistence type="inferred from homology"/>
<dbReference type="InterPro" id="IPR014729">
    <property type="entry name" value="Rossmann-like_a/b/a_fold"/>
</dbReference>
<dbReference type="InterPro" id="IPR002300">
    <property type="entry name" value="aa-tRNA-synth_Ia"/>
</dbReference>
<evidence type="ECO:0000256" key="5">
    <source>
        <dbReference type="ARBA" id="ARBA00022840"/>
    </source>
</evidence>
<evidence type="ECO:0000256" key="8">
    <source>
        <dbReference type="ARBA" id="ARBA00047469"/>
    </source>
</evidence>
<reference evidence="12 13" key="1">
    <citation type="submission" date="2019-04" db="EMBL/GenBank/DDBJ databases">
        <title>Comparative genomics and transcriptomics to analyze fruiting body development in filamentous ascomycetes.</title>
        <authorList>
            <consortium name="DOE Joint Genome Institute"/>
            <person name="Lutkenhaus R."/>
            <person name="Traeger S."/>
            <person name="Breuer J."/>
            <person name="Kuo A."/>
            <person name="Lipzen A."/>
            <person name="Pangilinan J."/>
            <person name="Dilworth D."/>
            <person name="Sandor L."/>
            <person name="Poggeler S."/>
            <person name="Barry K."/>
            <person name="Grigoriev I.V."/>
            <person name="Nowrousian M."/>
        </authorList>
    </citation>
    <scope>NUCLEOTIDE SEQUENCE [LARGE SCALE GENOMIC DNA]</scope>
    <source>
        <strain evidence="12 13">CBS 389.68</strain>
    </source>
</reference>
<dbReference type="SUPFAM" id="SSF47323">
    <property type="entry name" value="Anticodon-binding domain of a subclass of class I aminoacyl-tRNA synthetases"/>
    <property type="match status" value="1"/>
</dbReference>
<evidence type="ECO:0000259" key="11">
    <source>
        <dbReference type="Pfam" id="PF13603"/>
    </source>
</evidence>
<dbReference type="GO" id="GO:0005739">
    <property type="term" value="C:mitochondrion"/>
    <property type="evidence" value="ECO:0007669"/>
    <property type="project" value="TreeGrafter"/>
</dbReference>
<dbReference type="InParanoid" id="A0A4S2N5W6"/>
<evidence type="ECO:0000256" key="1">
    <source>
        <dbReference type="ARBA" id="ARBA00005594"/>
    </source>
</evidence>
<organism evidence="12 13">
    <name type="scientific">Ascodesmis nigricans</name>
    <dbReference type="NCBI Taxonomy" id="341454"/>
    <lineage>
        <taxon>Eukaryota</taxon>
        <taxon>Fungi</taxon>
        <taxon>Dikarya</taxon>
        <taxon>Ascomycota</taxon>
        <taxon>Pezizomycotina</taxon>
        <taxon>Pezizomycetes</taxon>
        <taxon>Pezizales</taxon>
        <taxon>Ascodesmidaceae</taxon>
        <taxon>Ascodesmis</taxon>
    </lineage>
</organism>
<dbReference type="GO" id="GO:0004823">
    <property type="term" value="F:leucine-tRNA ligase activity"/>
    <property type="evidence" value="ECO:0007669"/>
    <property type="project" value="UniProtKB-EC"/>
</dbReference>
<dbReference type="PANTHER" id="PTHR43740">
    <property type="entry name" value="LEUCYL-TRNA SYNTHETASE"/>
    <property type="match status" value="1"/>
</dbReference>
<keyword evidence="5" id="KW-0067">ATP-binding</keyword>
<dbReference type="Pfam" id="PF08264">
    <property type="entry name" value="Anticodon_1"/>
    <property type="match status" value="1"/>
</dbReference>
<dbReference type="Gene3D" id="3.90.740.10">
    <property type="entry name" value="Valyl/Leucyl/Isoleucyl-tRNA synthetase, editing domain"/>
    <property type="match status" value="1"/>
</dbReference>
<dbReference type="InterPro" id="IPR009008">
    <property type="entry name" value="Val/Leu/Ile-tRNA-synth_edit"/>
</dbReference>
<dbReference type="InterPro" id="IPR009080">
    <property type="entry name" value="tRNAsynth_Ia_anticodon-bd"/>
</dbReference>
<comment type="similarity">
    <text evidence="1">Belongs to the class-I aminoacyl-tRNA synthetase family.</text>
</comment>
<dbReference type="GO" id="GO:0002161">
    <property type="term" value="F:aminoacyl-tRNA deacylase activity"/>
    <property type="evidence" value="ECO:0007669"/>
    <property type="project" value="InterPro"/>
</dbReference>
<keyword evidence="4" id="KW-0547">Nucleotide-binding</keyword>
<dbReference type="SUPFAM" id="SSF50677">
    <property type="entry name" value="ValRS/IleRS/LeuRS editing domain"/>
    <property type="match status" value="1"/>
</dbReference>
<dbReference type="NCBIfam" id="TIGR00396">
    <property type="entry name" value="leuS_bact"/>
    <property type="match status" value="1"/>
</dbReference>
<dbReference type="GO" id="GO:0005524">
    <property type="term" value="F:ATP binding"/>
    <property type="evidence" value="ECO:0007669"/>
    <property type="project" value="UniProtKB-KW"/>
</dbReference>
<dbReference type="STRING" id="341454.A0A4S2N5W6"/>
<feature type="domain" description="Aminoacyl-tRNA synthetase class Ia" evidence="9">
    <location>
        <begin position="315"/>
        <end position="476"/>
    </location>
</feature>
<keyword evidence="6" id="KW-0648">Protein biosynthesis</keyword>
<dbReference type="EC" id="6.1.1.4" evidence="2"/>
<dbReference type="FunCoup" id="A0A4S2N5W6">
    <property type="interactions" value="520"/>
</dbReference>
<keyword evidence="7 12" id="KW-0030">Aminoacyl-tRNA synthetase</keyword>
<dbReference type="FunFam" id="1.10.730.10:FF:000002">
    <property type="entry name" value="Leucine--tRNA ligase"/>
    <property type="match status" value="1"/>
</dbReference>
<evidence type="ECO:0000256" key="3">
    <source>
        <dbReference type="ARBA" id="ARBA00022598"/>
    </source>
</evidence>
<dbReference type="Gene3D" id="1.10.730.10">
    <property type="entry name" value="Isoleucyl-tRNA Synthetase, Domain 1"/>
    <property type="match status" value="1"/>
</dbReference>
<accession>A0A4S2N5W6</accession>
<feature type="domain" description="Leucyl-tRNA synthetase editing" evidence="11">
    <location>
        <begin position="116"/>
        <end position="302"/>
    </location>
</feature>
<dbReference type="GO" id="GO:0006429">
    <property type="term" value="P:leucyl-tRNA aminoacylation"/>
    <property type="evidence" value="ECO:0007669"/>
    <property type="project" value="InterPro"/>
</dbReference>
<evidence type="ECO:0000259" key="9">
    <source>
        <dbReference type="Pfam" id="PF00133"/>
    </source>
</evidence>
<gene>
    <name evidence="12" type="ORF">EX30DRAFT_337190</name>
</gene>
<evidence type="ECO:0000313" key="12">
    <source>
        <dbReference type="EMBL" id="TGZ84702.1"/>
    </source>
</evidence>
<dbReference type="Pfam" id="PF13603">
    <property type="entry name" value="tRNA-synt_1_2"/>
    <property type="match status" value="1"/>
</dbReference>
<sequence length="757" mass="85448">MKKQFNLMGVAFDWDRELSTCSPEFYRHTQKLFLDLHKHGLVYQKKAVVNWDPVDQTVLANEQVSPTGHSWRSGALVEQKELLQWFFKTTQYQKALLDDLDALKDGWPERVVTMQKNWLGRSQGATIHFGLEQDGVKMDDSETLEVFTTRADTLYGTQFMALSPSHRLVREAAEKDEKLKEFLDIVVATQDDFKSKNGYLLKGLSAINPLTLQSLPVFCAPYVIGDYGSGALMGVPGHDSRDYDFWNSNLPGNPVKIVVEPAEQQNQPESSPLFMGHGKLTTICGRHAGMDSREAALDIVNSLGPKGRLEIRYKLRDWLVSRQRYWGTPIPMIHCDSCGIVPVPEDQLPVKLPENPEMSARGGNPLTKIEEWLNTECPSCHKPAKRETDTMDTFVDSSWYWARYLDVKNETELCSPPKAKDFLPVDLYIGGVEHAILHLLYSRFIAKFFRDPLGLWPTTNDFPAEPFKQLVTQGMVHGPTYTHPKTGAFLKPTELDLSTPSSPKVLAEPDLTPQLTWEKMSKSKYNGVDPVESIARHGSDAVRAHMLFAAPVTEVLNWDDAKIVGVRRWLARVLKLSSTITPNTKTEERNLVVVKHMVEKVTDSFEKTLSLNTVVSDLMKLERHIANSPDYLAACVLVRMMAPITPVVAEEAWQRLRKDLDPAGKSVDSVFAQPWPTVAELPDVKVQAGGEVAVAVNGKPRFRINVDKEAVEAGDEEFMSKVREMAKERKEWEKWVGEKQVRREIVGVGRKLVNFIV</sequence>
<evidence type="ECO:0000259" key="10">
    <source>
        <dbReference type="Pfam" id="PF08264"/>
    </source>
</evidence>
<keyword evidence="13" id="KW-1185">Reference proteome</keyword>
<dbReference type="OrthoDB" id="15954at2759"/>
<comment type="catalytic activity">
    <reaction evidence="8">
        <text>tRNA(Leu) + L-leucine + ATP = L-leucyl-tRNA(Leu) + AMP + diphosphate</text>
        <dbReference type="Rhea" id="RHEA:11688"/>
        <dbReference type="Rhea" id="RHEA-COMP:9613"/>
        <dbReference type="Rhea" id="RHEA-COMP:9622"/>
        <dbReference type="ChEBI" id="CHEBI:30616"/>
        <dbReference type="ChEBI" id="CHEBI:33019"/>
        <dbReference type="ChEBI" id="CHEBI:57427"/>
        <dbReference type="ChEBI" id="CHEBI:78442"/>
        <dbReference type="ChEBI" id="CHEBI:78494"/>
        <dbReference type="ChEBI" id="CHEBI:456215"/>
        <dbReference type="EC" id="6.1.1.4"/>
    </reaction>
</comment>
<name>A0A4S2N5W6_9PEZI</name>